<evidence type="ECO:0000256" key="6">
    <source>
        <dbReference type="SAM" id="Phobius"/>
    </source>
</evidence>
<dbReference type="GO" id="GO:0005886">
    <property type="term" value="C:plasma membrane"/>
    <property type="evidence" value="ECO:0007669"/>
    <property type="project" value="UniProtKB-SubCell"/>
</dbReference>
<feature type="transmembrane region" description="Helical" evidence="6">
    <location>
        <begin position="58"/>
        <end position="84"/>
    </location>
</feature>
<sequence>MPILIDDVIGAVVYTLLGGVLGLLLLLLAVLVVPRILYALSPKIDEEKEIARGNMAVAHYYGAIVQGVLIGFALIIAAAIISGIHGW</sequence>
<dbReference type="Proteomes" id="UP000675968">
    <property type="component" value="Unassembled WGS sequence"/>
</dbReference>
<evidence type="ECO:0000256" key="2">
    <source>
        <dbReference type="ARBA" id="ARBA00022475"/>
    </source>
</evidence>
<keyword evidence="4 6" id="KW-1133">Transmembrane helix</keyword>
<comment type="subcellular location">
    <subcellularLocation>
        <location evidence="1">Cell membrane</location>
        <topology evidence="1">Multi-pass membrane protein</topology>
    </subcellularLocation>
</comment>
<protein>
    <submittedName>
        <fullName evidence="7">DUF350 domain-containing protein</fullName>
    </submittedName>
</protein>
<evidence type="ECO:0000256" key="5">
    <source>
        <dbReference type="ARBA" id="ARBA00023136"/>
    </source>
</evidence>
<proteinExistence type="predicted"/>
<evidence type="ECO:0000256" key="3">
    <source>
        <dbReference type="ARBA" id="ARBA00022692"/>
    </source>
</evidence>
<evidence type="ECO:0000313" key="7">
    <source>
        <dbReference type="EMBL" id="MBS3061733.1"/>
    </source>
</evidence>
<dbReference type="AlphaFoldDB" id="A0A8T4L364"/>
<evidence type="ECO:0000313" key="8">
    <source>
        <dbReference type="Proteomes" id="UP000675968"/>
    </source>
</evidence>
<keyword evidence="3 6" id="KW-0812">Transmembrane</keyword>
<keyword evidence="5 6" id="KW-0472">Membrane</keyword>
<name>A0A8T4L364_9ARCH</name>
<reference evidence="7" key="1">
    <citation type="submission" date="2021-03" db="EMBL/GenBank/DDBJ databases">
        <authorList>
            <person name="Jaffe A."/>
        </authorList>
    </citation>
    <scope>NUCLEOTIDE SEQUENCE</scope>
    <source>
        <strain evidence="7">RIFCSPLOWO2_01_FULL_AR10_48_17</strain>
    </source>
</reference>
<evidence type="ECO:0000256" key="1">
    <source>
        <dbReference type="ARBA" id="ARBA00004651"/>
    </source>
</evidence>
<keyword evidence="2" id="KW-1003">Cell membrane</keyword>
<evidence type="ECO:0000256" key="4">
    <source>
        <dbReference type="ARBA" id="ARBA00022989"/>
    </source>
</evidence>
<dbReference type="EMBL" id="JAGVWC010000010">
    <property type="protein sequence ID" value="MBS3061733.1"/>
    <property type="molecule type" value="Genomic_DNA"/>
</dbReference>
<dbReference type="Pfam" id="PF03994">
    <property type="entry name" value="DUF350"/>
    <property type="match status" value="1"/>
</dbReference>
<comment type="caution">
    <text evidence="7">The sequence shown here is derived from an EMBL/GenBank/DDBJ whole genome shotgun (WGS) entry which is preliminary data.</text>
</comment>
<organism evidence="7 8">
    <name type="scientific">Candidatus Iainarchaeum sp</name>
    <dbReference type="NCBI Taxonomy" id="3101447"/>
    <lineage>
        <taxon>Archaea</taxon>
        <taxon>Candidatus Iainarchaeota</taxon>
        <taxon>Candidatus Iainarchaeia</taxon>
        <taxon>Candidatus Iainarchaeales</taxon>
        <taxon>Candidatus Iainarchaeaceae</taxon>
        <taxon>Candidatus Iainarchaeum</taxon>
    </lineage>
</organism>
<reference evidence="7" key="2">
    <citation type="submission" date="2021-05" db="EMBL/GenBank/DDBJ databases">
        <title>Protein family content uncovers lineage relationships and bacterial pathway maintenance mechanisms in DPANN archaea.</title>
        <authorList>
            <person name="Castelle C.J."/>
            <person name="Meheust R."/>
            <person name="Jaffe A.L."/>
            <person name="Seitz K."/>
            <person name="Gong X."/>
            <person name="Baker B.J."/>
            <person name="Banfield J.F."/>
        </authorList>
    </citation>
    <scope>NUCLEOTIDE SEQUENCE</scope>
    <source>
        <strain evidence="7">RIFCSPLOWO2_01_FULL_AR10_48_17</strain>
    </source>
</reference>
<dbReference type="InterPro" id="IPR007140">
    <property type="entry name" value="DUF350"/>
</dbReference>
<feature type="transmembrane region" description="Helical" evidence="6">
    <location>
        <begin position="12"/>
        <end position="37"/>
    </location>
</feature>
<gene>
    <name evidence="7" type="ORF">J4215_04080</name>
</gene>
<accession>A0A8T4L364</accession>